<feature type="domain" description="Zn(2)-C6 fungal-type" evidence="5">
    <location>
        <begin position="30"/>
        <end position="59"/>
    </location>
</feature>
<evidence type="ECO:0000256" key="2">
    <source>
        <dbReference type="ARBA" id="ARBA00022723"/>
    </source>
</evidence>
<feature type="region of interest" description="Disordered" evidence="4">
    <location>
        <begin position="617"/>
        <end position="649"/>
    </location>
</feature>
<accession>A0AAI8VQ39</accession>
<dbReference type="Proteomes" id="UP001295740">
    <property type="component" value="Unassembled WGS sequence"/>
</dbReference>
<dbReference type="InterPro" id="IPR050613">
    <property type="entry name" value="Sec_Metabolite_Reg"/>
</dbReference>
<dbReference type="GO" id="GO:0000981">
    <property type="term" value="F:DNA-binding transcription factor activity, RNA polymerase II-specific"/>
    <property type="evidence" value="ECO:0007669"/>
    <property type="project" value="InterPro"/>
</dbReference>
<evidence type="ECO:0000259" key="5">
    <source>
        <dbReference type="PROSITE" id="PS50048"/>
    </source>
</evidence>
<comment type="subcellular location">
    <subcellularLocation>
        <location evidence="1">Nucleus</location>
    </subcellularLocation>
</comment>
<evidence type="ECO:0000256" key="1">
    <source>
        <dbReference type="ARBA" id="ARBA00004123"/>
    </source>
</evidence>
<dbReference type="CDD" id="cd00067">
    <property type="entry name" value="GAL4"/>
    <property type="match status" value="1"/>
</dbReference>
<comment type="caution">
    <text evidence="6">The sequence shown here is derived from an EMBL/GenBank/DDBJ whole genome shotgun (WGS) entry which is preliminary data.</text>
</comment>
<dbReference type="SUPFAM" id="SSF57701">
    <property type="entry name" value="Zn2/Cys6 DNA-binding domain"/>
    <property type="match status" value="1"/>
</dbReference>
<keyword evidence="7" id="KW-1185">Reference proteome</keyword>
<keyword evidence="2" id="KW-0479">Metal-binding</keyword>
<dbReference type="EMBL" id="CAUWAG010000012">
    <property type="protein sequence ID" value="CAJ2509007.1"/>
    <property type="molecule type" value="Genomic_DNA"/>
</dbReference>
<evidence type="ECO:0000256" key="4">
    <source>
        <dbReference type="SAM" id="MobiDB-lite"/>
    </source>
</evidence>
<dbReference type="GO" id="GO:0005634">
    <property type="term" value="C:nucleus"/>
    <property type="evidence" value="ECO:0007669"/>
    <property type="project" value="UniProtKB-SubCell"/>
</dbReference>
<dbReference type="InterPro" id="IPR036864">
    <property type="entry name" value="Zn2-C6_fun-type_DNA-bd_sf"/>
</dbReference>
<dbReference type="GO" id="GO:0006351">
    <property type="term" value="P:DNA-templated transcription"/>
    <property type="evidence" value="ECO:0007669"/>
    <property type="project" value="InterPro"/>
</dbReference>
<reference evidence="6" key="1">
    <citation type="submission" date="2023-10" db="EMBL/GenBank/DDBJ databases">
        <authorList>
            <person name="Hackl T."/>
        </authorList>
    </citation>
    <scope>NUCLEOTIDE SEQUENCE</scope>
</reference>
<dbReference type="Pfam" id="PF04082">
    <property type="entry name" value="Fungal_trans"/>
    <property type="match status" value="1"/>
</dbReference>
<evidence type="ECO:0000256" key="3">
    <source>
        <dbReference type="ARBA" id="ARBA00023242"/>
    </source>
</evidence>
<dbReference type="GO" id="GO:0008270">
    <property type="term" value="F:zinc ion binding"/>
    <property type="evidence" value="ECO:0007669"/>
    <property type="project" value="InterPro"/>
</dbReference>
<evidence type="ECO:0000313" key="7">
    <source>
        <dbReference type="Proteomes" id="UP001295740"/>
    </source>
</evidence>
<protein>
    <submittedName>
        <fullName evidence="6">Uu.00g140330.m01.CDS01</fullName>
    </submittedName>
</protein>
<proteinExistence type="predicted"/>
<gene>
    <name evidence="6" type="ORF">KHLLAP_LOCUS9475</name>
</gene>
<dbReference type="CDD" id="cd12148">
    <property type="entry name" value="fungal_TF_MHR"/>
    <property type="match status" value="1"/>
</dbReference>
<dbReference type="SMART" id="SM00906">
    <property type="entry name" value="Fungal_trans"/>
    <property type="match status" value="1"/>
</dbReference>
<feature type="compositionally biased region" description="Polar residues" evidence="4">
    <location>
        <begin position="617"/>
        <end position="634"/>
    </location>
</feature>
<dbReference type="GO" id="GO:0003677">
    <property type="term" value="F:DNA binding"/>
    <property type="evidence" value="ECO:0007669"/>
    <property type="project" value="InterPro"/>
</dbReference>
<dbReference type="PANTHER" id="PTHR31001:SF85">
    <property type="entry name" value="ZN(II)2CYS6 TRANSCRIPTION FACTOR (EUROFUNG)"/>
    <property type="match status" value="1"/>
</dbReference>
<dbReference type="PROSITE" id="PS00463">
    <property type="entry name" value="ZN2_CY6_FUNGAL_1"/>
    <property type="match status" value="1"/>
</dbReference>
<dbReference type="PANTHER" id="PTHR31001">
    <property type="entry name" value="UNCHARACTERIZED TRANSCRIPTIONAL REGULATORY PROTEIN"/>
    <property type="match status" value="1"/>
</dbReference>
<dbReference type="Pfam" id="PF00172">
    <property type="entry name" value="Zn_clus"/>
    <property type="match status" value="1"/>
</dbReference>
<dbReference type="SMART" id="SM00066">
    <property type="entry name" value="GAL4"/>
    <property type="match status" value="1"/>
</dbReference>
<dbReference type="Gene3D" id="4.10.240.10">
    <property type="entry name" value="Zn(2)-C6 fungal-type DNA-binding domain"/>
    <property type="match status" value="1"/>
</dbReference>
<organism evidence="6 7">
    <name type="scientific">Anthostomella pinea</name>
    <dbReference type="NCBI Taxonomy" id="933095"/>
    <lineage>
        <taxon>Eukaryota</taxon>
        <taxon>Fungi</taxon>
        <taxon>Dikarya</taxon>
        <taxon>Ascomycota</taxon>
        <taxon>Pezizomycotina</taxon>
        <taxon>Sordariomycetes</taxon>
        <taxon>Xylariomycetidae</taxon>
        <taxon>Xylariales</taxon>
        <taxon>Xylariaceae</taxon>
        <taxon>Anthostomella</taxon>
    </lineage>
</organism>
<dbReference type="AlphaFoldDB" id="A0AAI8VQ39"/>
<dbReference type="PROSITE" id="PS50048">
    <property type="entry name" value="ZN2_CY6_FUNGAL_2"/>
    <property type="match status" value="1"/>
</dbReference>
<name>A0AAI8VQ39_9PEZI</name>
<evidence type="ECO:0000313" key="6">
    <source>
        <dbReference type="EMBL" id="CAJ2509007.1"/>
    </source>
</evidence>
<dbReference type="InterPro" id="IPR007219">
    <property type="entry name" value="XnlR_reg_dom"/>
</dbReference>
<keyword evidence="3" id="KW-0539">Nucleus</keyword>
<dbReference type="InterPro" id="IPR001138">
    <property type="entry name" value="Zn2Cys6_DnaBD"/>
</dbReference>
<sequence>MVSHGNDYEARLVAAQHSKNINNKVTRGHSCTQCSRRKVKCDGKRPCSSCLKGSRAAHCHSARPATLTRVREARITEQALLDRLRHYESLLTANDIPFPEHVADYSDLAMTEPGTPASKTDDGHIIIQRGHPRFVDNTIWNPLSDELDDEYTSYGDDDEIIDGQVWGPATPENLIFNQWSPAVGELNHPGPTIPQILKLWQVFIDNFNPLIKLLHAPTVQATIHEAVAGDGSLNKSSKALWSSIYLCAVTTLTDEECITQMDEPKGTLLTRFAAMTQHALQQAEFLKATNPVTLQALTLFLLASRRRMDGQSLWLLTGLASRLAKAMGLHREQSLKQLQPFEAEIRRRLWWQIVIMDSRSGQLLGASSDASFHETADTKLPANISDSDLSPFMREALTSHEGPTEMLFCTIRCEIGQCMLRLRTCTVPPIPEKQQQVIDLCEKKLDSLLKHCDQSIPLYLMSVFLGRSAICQMRFSALQANENANSPATKDRIFHLALQILEYDSLTISHPSLQGFLWHVRYSFPFQCLIFVLTDLLNRTQPGDQLQLQRAWNVISRAYEDHPELIKDVKNPLYVALGNLAVKAWHRCCEGEAQTAPLASPGLLKSSAISTLQLQRSTRAPNNAAQSDALTQPTAVEDGGGSWSEGHDDGPLRTMDFSQFLAGDLAVPWAPIEDGW</sequence>